<dbReference type="Gene3D" id="3.30.530.20">
    <property type="match status" value="1"/>
</dbReference>
<dbReference type="InterPro" id="IPR013538">
    <property type="entry name" value="ASHA1/2-like_C"/>
</dbReference>
<sequence length="143" mass="15852">MTSFHHQRLIPATPAQVFAAIADPARLARWWGPAGFRNSFQHFDFRVGGRWQFTMHGPDGRDYPNESAFLHIAPDLVKLRHVCAPLFELSIGLQPQGQGTLVDWLQVFDDPQVATAVRAIVEPANEQNLDRLAAELASGAEPA</sequence>
<accession>A0ABV0GK55</accession>
<gene>
    <name evidence="3" type="ORF">ABDJ40_21855</name>
</gene>
<keyword evidence="4" id="KW-1185">Reference proteome</keyword>
<dbReference type="CDD" id="cd08894">
    <property type="entry name" value="SRPBCC_CalC_Aha1-like_1"/>
    <property type="match status" value="1"/>
</dbReference>
<dbReference type="InterPro" id="IPR023393">
    <property type="entry name" value="START-like_dom_sf"/>
</dbReference>
<protein>
    <submittedName>
        <fullName evidence="3">SRPBCC family protein</fullName>
    </submittedName>
</protein>
<reference evidence="3 4" key="1">
    <citation type="submission" date="2024-05" db="EMBL/GenBank/DDBJ databases">
        <title>Roseateles sp. 2.12 16S ribosomal RNA gene Genome sequencing and assembly.</title>
        <authorList>
            <person name="Woo H."/>
        </authorList>
    </citation>
    <scope>NUCLEOTIDE SEQUENCE [LARGE SCALE GENOMIC DNA]</scope>
    <source>
        <strain evidence="3 4">2.12</strain>
    </source>
</reference>
<evidence type="ECO:0000313" key="3">
    <source>
        <dbReference type="EMBL" id="MEO3715425.1"/>
    </source>
</evidence>
<name>A0ABV0GK55_9BURK</name>
<dbReference type="EMBL" id="JBDPZC010000014">
    <property type="protein sequence ID" value="MEO3715425.1"/>
    <property type="molecule type" value="Genomic_DNA"/>
</dbReference>
<evidence type="ECO:0000313" key="4">
    <source>
        <dbReference type="Proteomes" id="UP001462640"/>
    </source>
</evidence>
<dbReference type="SUPFAM" id="SSF55961">
    <property type="entry name" value="Bet v1-like"/>
    <property type="match status" value="1"/>
</dbReference>
<comment type="similarity">
    <text evidence="1">Belongs to the AHA1 family.</text>
</comment>
<proteinExistence type="inferred from homology"/>
<feature type="domain" description="Activator of Hsp90 ATPase homologue 1/2-like C-terminal" evidence="2">
    <location>
        <begin position="12"/>
        <end position="136"/>
    </location>
</feature>
<dbReference type="RefSeq" id="WP_347612864.1">
    <property type="nucleotide sequence ID" value="NZ_JBDPZC010000014.1"/>
</dbReference>
<organism evidence="3 4">
    <name type="scientific">Roseateles flavus</name>
    <dbReference type="NCBI Taxonomy" id="3149041"/>
    <lineage>
        <taxon>Bacteria</taxon>
        <taxon>Pseudomonadati</taxon>
        <taxon>Pseudomonadota</taxon>
        <taxon>Betaproteobacteria</taxon>
        <taxon>Burkholderiales</taxon>
        <taxon>Sphaerotilaceae</taxon>
        <taxon>Roseateles</taxon>
    </lineage>
</organism>
<evidence type="ECO:0000256" key="1">
    <source>
        <dbReference type="ARBA" id="ARBA00006817"/>
    </source>
</evidence>
<dbReference type="Pfam" id="PF08327">
    <property type="entry name" value="AHSA1"/>
    <property type="match status" value="1"/>
</dbReference>
<evidence type="ECO:0000259" key="2">
    <source>
        <dbReference type="Pfam" id="PF08327"/>
    </source>
</evidence>
<comment type="caution">
    <text evidence="3">The sequence shown here is derived from an EMBL/GenBank/DDBJ whole genome shotgun (WGS) entry which is preliminary data.</text>
</comment>
<dbReference type="Proteomes" id="UP001462640">
    <property type="component" value="Unassembled WGS sequence"/>
</dbReference>